<proteinExistence type="predicted"/>
<evidence type="ECO:0000313" key="1">
    <source>
        <dbReference type="EMBL" id="QFF90551.1"/>
    </source>
</evidence>
<reference evidence="1" key="1">
    <citation type="journal article" date="2019" name="Int. J. Food Microbiol.">
        <title>Developing a novel molecular serotyping system based on capsular polysaccharide synthesis gene clusters of Vibrio parahaemolyticus.</title>
        <authorList>
            <person name="Pang Y."/>
            <person name="Guo X."/>
            <person name="Tian X."/>
            <person name="Liu F."/>
            <person name="Wang L."/>
            <person name="Wu J."/>
            <person name="Zhang S."/>
            <person name="Li S."/>
            <person name="Liu B."/>
        </authorList>
    </citation>
    <scope>NUCLEOTIDE SEQUENCE</scope>
    <source>
        <strain evidence="1">G3554</strain>
    </source>
</reference>
<protein>
    <submittedName>
        <fullName evidence="1">ProV</fullName>
    </submittedName>
</protein>
<dbReference type="AlphaFoldDB" id="A0A5P5X5M1"/>
<dbReference type="EMBL" id="MK473651">
    <property type="protein sequence ID" value="QFF90551.1"/>
    <property type="molecule type" value="Genomic_DNA"/>
</dbReference>
<organism evidence="1">
    <name type="scientific">Vibrio parahaemolyticus</name>
    <dbReference type="NCBI Taxonomy" id="670"/>
    <lineage>
        <taxon>Bacteria</taxon>
        <taxon>Pseudomonadati</taxon>
        <taxon>Pseudomonadota</taxon>
        <taxon>Gammaproteobacteria</taxon>
        <taxon>Vibrionales</taxon>
        <taxon>Vibrionaceae</taxon>
        <taxon>Vibrio</taxon>
    </lineage>
</organism>
<sequence length="305" mass="36078">MFFMQDVDFLFSIAIHDDFESALDLIENTNHFVPNCLIIVHLSHSFQKKQDFIELIKCQYRNVIVNEISLRTGLSDQTLFFVHYSNLLLIEREGIKYKYFSIVGSNQLFVKELNYQKVTGLKKKAEYEVKTIKNDNQLFILQYCKPIKRLFHKLNIKTIHKIPPEGVLYPRELMGILFTKPVVDYYNKFLSFYLCKRKSDLRTLYNNIAKRIVTRRLSFLNGIIPSCFPMFRIASEEVIFPSLIFKDYPLSKMPYSNYCFLNWKNNLSVTLEDISVIHVDGSELYAVKRVDRKIDDPIRTYIRSL</sequence>
<name>A0A5P5X5M1_VIBPH</name>
<gene>
    <name evidence="1" type="primary">proV</name>
</gene>
<accession>A0A5P5X5M1</accession>